<organism evidence="10 11">
    <name type="scientific">Dreissena polymorpha</name>
    <name type="common">Zebra mussel</name>
    <name type="synonym">Mytilus polymorpha</name>
    <dbReference type="NCBI Taxonomy" id="45954"/>
    <lineage>
        <taxon>Eukaryota</taxon>
        <taxon>Metazoa</taxon>
        <taxon>Spiralia</taxon>
        <taxon>Lophotrochozoa</taxon>
        <taxon>Mollusca</taxon>
        <taxon>Bivalvia</taxon>
        <taxon>Autobranchia</taxon>
        <taxon>Heteroconchia</taxon>
        <taxon>Euheterodonta</taxon>
        <taxon>Imparidentia</taxon>
        <taxon>Neoheterodontei</taxon>
        <taxon>Myida</taxon>
        <taxon>Dreissenoidea</taxon>
        <taxon>Dreissenidae</taxon>
        <taxon>Dreissena</taxon>
    </lineage>
</organism>
<dbReference type="PROSITE" id="PS50262">
    <property type="entry name" value="G_PROTEIN_RECEP_F1_2"/>
    <property type="match status" value="1"/>
</dbReference>
<feature type="transmembrane region" description="Helical" evidence="8">
    <location>
        <begin position="349"/>
        <end position="372"/>
    </location>
</feature>
<evidence type="ECO:0000313" key="10">
    <source>
        <dbReference type="EMBL" id="KAH3726423.1"/>
    </source>
</evidence>
<keyword evidence="4" id="KW-0297">G-protein coupled receptor</keyword>
<protein>
    <recommendedName>
        <fullName evidence="9">G-protein coupled receptors family 1 profile domain-containing protein</fullName>
    </recommendedName>
</protein>
<evidence type="ECO:0000313" key="11">
    <source>
        <dbReference type="Proteomes" id="UP000828390"/>
    </source>
</evidence>
<evidence type="ECO:0000256" key="1">
    <source>
        <dbReference type="ARBA" id="ARBA00004141"/>
    </source>
</evidence>
<reference evidence="10" key="2">
    <citation type="submission" date="2020-11" db="EMBL/GenBank/DDBJ databases">
        <authorList>
            <person name="McCartney M.A."/>
            <person name="Auch B."/>
            <person name="Kono T."/>
            <person name="Mallez S."/>
            <person name="Becker A."/>
            <person name="Gohl D.M."/>
            <person name="Silverstein K.A.T."/>
            <person name="Koren S."/>
            <person name="Bechman K.B."/>
            <person name="Herman A."/>
            <person name="Abrahante J.E."/>
            <person name="Garbe J."/>
        </authorList>
    </citation>
    <scope>NUCLEOTIDE SEQUENCE</scope>
    <source>
        <strain evidence="10">Duluth1</strain>
        <tissue evidence="10">Whole animal</tissue>
    </source>
</reference>
<evidence type="ECO:0000256" key="7">
    <source>
        <dbReference type="ARBA" id="ARBA00023224"/>
    </source>
</evidence>
<feature type="transmembrane region" description="Helical" evidence="8">
    <location>
        <begin position="30"/>
        <end position="54"/>
    </location>
</feature>
<comment type="subcellular location">
    <subcellularLocation>
        <location evidence="1">Membrane</location>
        <topology evidence="1">Multi-pass membrane protein</topology>
    </subcellularLocation>
</comment>
<feature type="transmembrane region" description="Helical" evidence="8">
    <location>
        <begin position="146"/>
        <end position="165"/>
    </location>
</feature>
<dbReference type="CDD" id="cd00637">
    <property type="entry name" value="7tm_classA_rhodopsin-like"/>
    <property type="match status" value="1"/>
</dbReference>
<keyword evidence="11" id="KW-1185">Reference proteome</keyword>
<dbReference type="SUPFAM" id="SSF81321">
    <property type="entry name" value="Family A G protein-coupled receptor-like"/>
    <property type="match status" value="1"/>
</dbReference>
<dbReference type="InterPro" id="IPR000276">
    <property type="entry name" value="GPCR_Rhodpsn"/>
</dbReference>
<name>A0A9D4CJF8_DREPO</name>
<dbReference type="Proteomes" id="UP000828390">
    <property type="component" value="Unassembled WGS sequence"/>
</dbReference>
<evidence type="ECO:0000256" key="3">
    <source>
        <dbReference type="ARBA" id="ARBA00022989"/>
    </source>
</evidence>
<reference evidence="10" key="1">
    <citation type="journal article" date="2019" name="bioRxiv">
        <title>The Genome of the Zebra Mussel, Dreissena polymorpha: A Resource for Invasive Species Research.</title>
        <authorList>
            <person name="McCartney M.A."/>
            <person name="Auch B."/>
            <person name="Kono T."/>
            <person name="Mallez S."/>
            <person name="Zhang Y."/>
            <person name="Obille A."/>
            <person name="Becker A."/>
            <person name="Abrahante J.E."/>
            <person name="Garbe J."/>
            <person name="Badalamenti J.P."/>
            <person name="Herman A."/>
            <person name="Mangelson H."/>
            <person name="Liachko I."/>
            <person name="Sullivan S."/>
            <person name="Sone E.D."/>
            <person name="Koren S."/>
            <person name="Silverstein K.A.T."/>
            <person name="Beckman K.B."/>
            <person name="Gohl D.M."/>
        </authorList>
    </citation>
    <scope>NUCLEOTIDE SEQUENCE</scope>
    <source>
        <strain evidence="10">Duluth1</strain>
        <tissue evidence="10">Whole animal</tissue>
    </source>
</reference>
<dbReference type="EMBL" id="JAIWYP010000012">
    <property type="protein sequence ID" value="KAH3726423.1"/>
    <property type="molecule type" value="Genomic_DNA"/>
</dbReference>
<evidence type="ECO:0000256" key="8">
    <source>
        <dbReference type="SAM" id="Phobius"/>
    </source>
</evidence>
<feature type="transmembrane region" description="Helical" evidence="8">
    <location>
        <begin position="196"/>
        <end position="223"/>
    </location>
</feature>
<keyword evidence="5 8" id="KW-0472">Membrane</keyword>
<keyword evidence="7" id="KW-0807">Transducer</keyword>
<dbReference type="Gene3D" id="1.20.1070.10">
    <property type="entry name" value="Rhodopsin 7-helix transmembrane proteins"/>
    <property type="match status" value="1"/>
</dbReference>
<dbReference type="AlphaFoldDB" id="A0A9D4CJF8"/>
<evidence type="ECO:0000256" key="6">
    <source>
        <dbReference type="ARBA" id="ARBA00023170"/>
    </source>
</evidence>
<evidence type="ECO:0000256" key="2">
    <source>
        <dbReference type="ARBA" id="ARBA00022692"/>
    </source>
</evidence>
<dbReference type="PANTHER" id="PTHR24238:SF47">
    <property type="entry name" value="ECDYSTEROIDS_DOPAMINE RECEPTOR-RELATED"/>
    <property type="match status" value="1"/>
</dbReference>
<proteinExistence type="predicted"/>
<evidence type="ECO:0000259" key="9">
    <source>
        <dbReference type="PROSITE" id="PS50262"/>
    </source>
</evidence>
<keyword evidence="6" id="KW-0675">Receptor</keyword>
<feature type="domain" description="G-protein coupled receptors family 1 profile" evidence="9">
    <location>
        <begin position="47"/>
        <end position="409"/>
    </location>
</feature>
<evidence type="ECO:0000256" key="5">
    <source>
        <dbReference type="ARBA" id="ARBA00023136"/>
    </source>
</evidence>
<sequence>MEGMELSPINATLDTSVYVKEYNAEFNKKVMPVSIVFGLTASVGLIANALVIYIYGFRYKRCNFKYFLFTLGLIGLLQCTIMLPTQIGEMHFWFNFPTSWLCRTSAYVFGYTIIHCYSILFLIALDRFRKVCRPYDWQIQANTARNLSIITSIASFILATPPGVVSGHHSFQTSYKDVNITVTVCATDDIHKNREWAVYFLLLLGGLPVSVIILVTCTIYALILMRFYRQGSRTAQSSLNNSSLARSSSDELSKVKTDDQNNITDTDNKEIVSKQMEQTLTEAKIVSFETTTSVQNGDNNSSMNSRFKNIMCVVFPVSRQLNIRANRPGNLHKTSSKLAVREKLLRKTFIVLIITITCIIALIITFCLHMVAESINYHSLEVHGVILNAFVIFHRGSFSIICALFPIIYGVRDNSFRNIVRRMFVKDKGSNQGQVIETCA</sequence>
<dbReference type="PANTHER" id="PTHR24238">
    <property type="entry name" value="G-PROTEIN COUPLED RECEPTOR"/>
    <property type="match status" value="1"/>
</dbReference>
<dbReference type="InterPro" id="IPR017452">
    <property type="entry name" value="GPCR_Rhodpsn_7TM"/>
</dbReference>
<dbReference type="OrthoDB" id="6063770at2759"/>
<feature type="transmembrane region" description="Helical" evidence="8">
    <location>
        <begin position="66"/>
        <end position="87"/>
    </location>
</feature>
<evidence type="ECO:0000256" key="4">
    <source>
        <dbReference type="ARBA" id="ARBA00023040"/>
    </source>
</evidence>
<dbReference type="Pfam" id="PF00001">
    <property type="entry name" value="7tm_1"/>
    <property type="match status" value="1"/>
</dbReference>
<keyword evidence="2 8" id="KW-0812">Transmembrane</keyword>
<comment type="caution">
    <text evidence="10">The sequence shown here is derived from an EMBL/GenBank/DDBJ whole genome shotgun (WGS) entry which is preliminary data.</text>
</comment>
<keyword evidence="3 8" id="KW-1133">Transmembrane helix</keyword>
<gene>
    <name evidence="10" type="ORF">DPMN_052290</name>
</gene>
<dbReference type="GO" id="GO:0016020">
    <property type="term" value="C:membrane"/>
    <property type="evidence" value="ECO:0007669"/>
    <property type="project" value="UniProtKB-SubCell"/>
</dbReference>
<feature type="transmembrane region" description="Helical" evidence="8">
    <location>
        <begin position="392"/>
        <end position="411"/>
    </location>
</feature>
<dbReference type="GO" id="GO:0004930">
    <property type="term" value="F:G protein-coupled receptor activity"/>
    <property type="evidence" value="ECO:0007669"/>
    <property type="project" value="UniProtKB-KW"/>
</dbReference>
<feature type="transmembrane region" description="Helical" evidence="8">
    <location>
        <begin position="107"/>
        <end position="125"/>
    </location>
</feature>
<accession>A0A9D4CJF8</accession>